<dbReference type="SMART" id="SM00020">
    <property type="entry name" value="Tryp_SPc"/>
    <property type="match status" value="1"/>
</dbReference>
<dbReference type="FunFam" id="2.40.10.10:FF:000068">
    <property type="entry name" value="transmembrane protease serine 2"/>
    <property type="match status" value="1"/>
</dbReference>
<evidence type="ECO:0000256" key="7">
    <source>
        <dbReference type="ARBA" id="ARBA00023240"/>
    </source>
</evidence>
<gene>
    <name evidence="14" type="primary">jg21944</name>
    <name evidence="14" type="ORF">PAEG_LOCUS26372</name>
</gene>
<dbReference type="SUPFAM" id="SSF50494">
    <property type="entry name" value="Trypsin-like serine proteases"/>
    <property type="match status" value="1"/>
</dbReference>
<comment type="subcellular location">
    <subcellularLocation>
        <location evidence="1">Secreted</location>
        <location evidence="1">Extracellular space</location>
    </subcellularLocation>
</comment>
<evidence type="ECO:0000256" key="6">
    <source>
        <dbReference type="ARBA" id="ARBA00023157"/>
    </source>
</evidence>
<dbReference type="InterPro" id="IPR050430">
    <property type="entry name" value="Peptidase_S1"/>
</dbReference>
<keyword evidence="5 11" id="KW-0720">Serine protease</keyword>
<dbReference type="OrthoDB" id="9425590at2759"/>
<dbReference type="PANTHER" id="PTHR24276">
    <property type="entry name" value="POLYSERASE-RELATED"/>
    <property type="match status" value="1"/>
</dbReference>
<feature type="chain" id="PRO_5035872501" evidence="12">
    <location>
        <begin position="20"/>
        <end position="256"/>
    </location>
</feature>
<comment type="caution">
    <text evidence="14">The sequence shown here is derived from an EMBL/GenBank/DDBJ whole genome shotgun (WGS) entry which is preliminary data.</text>
</comment>
<feature type="domain" description="Peptidase S1" evidence="13">
    <location>
        <begin position="24"/>
        <end position="256"/>
    </location>
</feature>
<keyword evidence="15" id="KW-1185">Reference proteome</keyword>
<evidence type="ECO:0000256" key="8">
    <source>
        <dbReference type="ARBA" id="ARBA00024195"/>
    </source>
</evidence>
<evidence type="ECO:0000256" key="4">
    <source>
        <dbReference type="ARBA" id="ARBA00022801"/>
    </source>
</evidence>
<evidence type="ECO:0000313" key="15">
    <source>
        <dbReference type="Proteomes" id="UP000838756"/>
    </source>
</evidence>
<proteinExistence type="inferred from homology"/>
<keyword evidence="7" id="KW-1199">Hemostasis impairing toxin</keyword>
<dbReference type="GO" id="GO:0004252">
    <property type="term" value="F:serine-type endopeptidase activity"/>
    <property type="evidence" value="ECO:0007669"/>
    <property type="project" value="InterPro"/>
</dbReference>
<evidence type="ECO:0000259" key="13">
    <source>
        <dbReference type="PROSITE" id="PS50240"/>
    </source>
</evidence>
<dbReference type="GO" id="GO:0090729">
    <property type="term" value="F:toxin activity"/>
    <property type="evidence" value="ECO:0007669"/>
    <property type="project" value="UniProtKB-KW"/>
</dbReference>
<name>A0A8S4SL30_9NEOP</name>
<dbReference type="PROSITE" id="PS50240">
    <property type="entry name" value="TRYPSIN_DOM"/>
    <property type="match status" value="1"/>
</dbReference>
<dbReference type="InterPro" id="IPR001314">
    <property type="entry name" value="Peptidase_S1A"/>
</dbReference>
<reference evidence="14" key="1">
    <citation type="submission" date="2022-03" db="EMBL/GenBank/DDBJ databases">
        <authorList>
            <person name="Lindestad O."/>
        </authorList>
    </citation>
    <scope>NUCLEOTIDE SEQUENCE</scope>
</reference>
<evidence type="ECO:0000256" key="9">
    <source>
        <dbReference type="ARBA" id="ARBA00055534"/>
    </source>
</evidence>
<protein>
    <submittedName>
        <fullName evidence="14">Jg21944 protein</fullName>
    </submittedName>
</protein>
<evidence type="ECO:0000256" key="5">
    <source>
        <dbReference type="ARBA" id="ARBA00022825"/>
    </source>
</evidence>
<dbReference type="InterPro" id="IPR001254">
    <property type="entry name" value="Trypsin_dom"/>
</dbReference>
<keyword evidence="4 11" id="KW-0378">Hydrolase</keyword>
<dbReference type="GO" id="GO:0005576">
    <property type="term" value="C:extracellular region"/>
    <property type="evidence" value="ECO:0007669"/>
    <property type="project" value="UniProtKB-SubCell"/>
</dbReference>
<dbReference type="FunFam" id="2.40.10.10:FF:000002">
    <property type="entry name" value="Transmembrane protease serine"/>
    <property type="match status" value="1"/>
</dbReference>
<dbReference type="CDD" id="cd00190">
    <property type="entry name" value="Tryp_SPc"/>
    <property type="match status" value="1"/>
</dbReference>
<dbReference type="Gene3D" id="2.40.10.10">
    <property type="entry name" value="Trypsin-like serine proteases"/>
    <property type="match status" value="1"/>
</dbReference>
<comment type="similarity">
    <text evidence="8">Belongs to the peptidase S1 family. CLIP subfamily.</text>
</comment>
<organism evidence="14 15">
    <name type="scientific">Pararge aegeria aegeria</name>
    <dbReference type="NCBI Taxonomy" id="348720"/>
    <lineage>
        <taxon>Eukaryota</taxon>
        <taxon>Metazoa</taxon>
        <taxon>Ecdysozoa</taxon>
        <taxon>Arthropoda</taxon>
        <taxon>Hexapoda</taxon>
        <taxon>Insecta</taxon>
        <taxon>Pterygota</taxon>
        <taxon>Neoptera</taxon>
        <taxon>Endopterygota</taxon>
        <taxon>Lepidoptera</taxon>
        <taxon>Glossata</taxon>
        <taxon>Ditrysia</taxon>
        <taxon>Papilionoidea</taxon>
        <taxon>Nymphalidae</taxon>
        <taxon>Satyrinae</taxon>
        <taxon>Satyrini</taxon>
        <taxon>Parargina</taxon>
        <taxon>Pararge</taxon>
    </lineage>
</organism>
<keyword evidence="6" id="KW-1015">Disulfide bond</keyword>
<evidence type="ECO:0000256" key="11">
    <source>
        <dbReference type="RuleBase" id="RU363034"/>
    </source>
</evidence>
<evidence type="ECO:0000256" key="12">
    <source>
        <dbReference type="SAM" id="SignalP"/>
    </source>
</evidence>
<sequence>MRALFVLIIELASIAAVLAAPSRIVGGSKVSIKHYPMGAAMLFSRGGVGNFVQTCGGAIINNRAIVSASHCYTGDPAVRWRARVGSTKAHSGGVVHNTARIYHHPDFNAFNTDSDVAVLHVTVPFSFNNYVQPAYIAGAYYHLGDNKVVWAIGWGYTSFWGQPSEHLQHVQIWTVNQTICAQRYAEIGRVVTDNMLCSGWLDVGGRDQCQGDSGGPLLHNNIVVGVSSWGYQCALPRYPGVSTRISQFAKWIVEHA</sequence>
<comment type="function">
    <text evidence="9">Fibrinolytic activity; shows preferential cleavage of Arg-Gly bonds in all three fibrinogen chains. Contact with the caterpillars causes severe bleeding, due the anticoagulant effect of the protein.</text>
</comment>
<dbReference type="Proteomes" id="UP000838756">
    <property type="component" value="Unassembled WGS sequence"/>
</dbReference>
<keyword evidence="2" id="KW-0800">Toxin</keyword>
<feature type="signal peptide" evidence="12">
    <location>
        <begin position="1"/>
        <end position="19"/>
    </location>
</feature>
<evidence type="ECO:0000256" key="1">
    <source>
        <dbReference type="ARBA" id="ARBA00004239"/>
    </source>
</evidence>
<accession>A0A8S4SL30</accession>
<evidence type="ECO:0000256" key="3">
    <source>
        <dbReference type="ARBA" id="ARBA00022670"/>
    </source>
</evidence>
<dbReference type="GO" id="GO:0006508">
    <property type="term" value="P:proteolysis"/>
    <property type="evidence" value="ECO:0007669"/>
    <property type="project" value="UniProtKB-KW"/>
</dbReference>
<keyword evidence="12" id="KW-0732">Signal</keyword>
<dbReference type="PROSITE" id="PS00134">
    <property type="entry name" value="TRYPSIN_HIS"/>
    <property type="match status" value="1"/>
</dbReference>
<keyword evidence="10" id="KW-1205">Fibrinolytic toxin</keyword>
<dbReference type="InterPro" id="IPR043504">
    <property type="entry name" value="Peptidase_S1_PA_chymotrypsin"/>
</dbReference>
<dbReference type="InterPro" id="IPR033116">
    <property type="entry name" value="TRYPSIN_SER"/>
</dbReference>
<dbReference type="PANTHER" id="PTHR24276:SF91">
    <property type="entry name" value="AT26814P-RELATED"/>
    <property type="match status" value="1"/>
</dbReference>
<dbReference type="AlphaFoldDB" id="A0A8S4SL30"/>
<keyword evidence="3 11" id="KW-0645">Protease</keyword>
<dbReference type="InterPro" id="IPR018114">
    <property type="entry name" value="TRYPSIN_HIS"/>
</dbReference>
<dbReference type="PRINTS" id="PR00722">
    <property type="entry name" value="CHYMOTRYPSIN"/>
</dbReference>
<evidence type="ECO:0000256" key="10">
    <source>
        <dbReference type="ARBA" id="ARBA00084094"/>
    </source>
</evidence>
<evidence type="ECO:0000313" key="14">
    <source>
        <dbReference type="EMBL" id="CAH2267891.1"/>
    </source>
</evidence>
<dbReference type="PROSITE" id="PS00135">
    <property type="entry name" value="TRYPSIN_SER"/>
    <property type="match status" value="1"/>
</dbReference>
<dbReference type="EMBL" id="CAKXAJ010026406">
    <property type="protein sequence ID" value="CAH2267891.1"/>
    <property type="molecule type" value="Genomic_DNA"/>
</dbReference>
<evidence type="ECO:0000256" key="2">
    <source>
        <dbReference type="ARBA" id="ARBA00022656"/>
    </source>
</evidence>
<dbReference type="Pfam" id="PF00089">
    <property type="entry name" value="Trypsin"/>
    <property type="match status" value="1"/>
</dbReference>
<dbReference type="InterPro" id="IPR009003">
    <property type="entry name" value="Peptidase_S1_PA"/>
</dbReference>